<organism evidence="1">
    <name type="scientific">Podoviridae sp. ctZkC8</name>
    <dbReference type="NCBI Taxonomy" id="2825259"/>
    <lineage>
        <taxon>Viruses</taxon>
        <taxon>Duplodnaviria</taxon>
        <taxon>Heunggongvirae</taxon>
        <taxon>Uroviricota</taxon>
        <taxon>Caudoviricetes</taxon>
    </lineage>
</organism>
<accession>A0A8S5UC45</accession>
<protein>
    <submittedName>
        <fullName evidence="1">Uncharacterized protein</fullName>
    </submittedName>
</protein>
<evidence type="ECO:0000313" key="1">
    <source>
        <dbReference type="EMBL" id="DAF92003.1"/>
    </source>
</evidence>
<sequence>MLTITIHQIHIIRFTLHKMISLLHMRLLNTMLKINMV</sequence>
<name>A0A8S5UC45_9CAUD</name>
<reference evidence="1" key="1">
    <citation type="journal article" date="2021" name="Proc. Natl. Acad. Sci. U.S.A.">
        <title>A Catalog of Tens of Thousands of Viruses from Human Metagenomes Reveals Hidden Associations with Chronic Diseases.</title>
        <authorList>
            <person name="Tisza M.J."/>
            <person name="Buck C.B."/>
        </authorList>
    </citation>
    <scope>NUCLEOTIDE SEQUENCE</scope>
    <source>
        <strain evidence="1">CtZkC8</strain>
    </source>
</reference>
<proteinExistence type="predicted"/>
<dbReference type="EMBL" id="BK016062">
    <property type="protein sequence ID" value="DAF92003.1"/>
    <property type="molecule type" value="Genomic_DNA"/>
</dbReference>